<dbReference type="PANTHER" id="PTHR30469">
    <property type="entry name" value="MULTIDRUG RESISTANCE PROTEIN MDTA"/>
    <property type="match status" value="1"/>
</dbReference>
<evidence type="ECO:0000256" key="2">
    <source>
        <dbReference type="SAM" id="Coils"/>
    </source>
</evidence>
<sequence>MRKLQSTGLVLAALLALGACGEKSAPPAAPAAAPAGTQLKLGLATVADMKAVGAEVTTRDQAEARVRIPGTLASLDVRAGDTVTKGQHIASVVDARLGYETSAASAQLAAAEAEAARARAELVRIDDLYRNKVYAKARLDTAVAGARAADARVAAARAQAGASASIASQGAVLAPASGRVLRADVPAGSVVAPGMSVATITAGPPVVRLELPESLAGQLRTGAPVTLTDSDLPNVSRTGHVVQVYPAINAGRVTADAQFSGLSERFVGRRVNASIAVGERQALVVPRRFVETRFGIDYVTVLGADKQVSAVPVQTAAVADTAMVELLSGVAPGDTLIAKGPAK</sequence>
<dbReference type="Gene3D" id="2.40.420.20">
    <property type="match status" value="1"/>
</dbReference>
<dbReference type="EMBL" id="SIHO01000001">
    <property type="protein sequence ID" value="TFU05510.1"/>
    <property type="molecule type" value="Genomic_DNA"/>
</dbReference>
<protein>
    <submittedName>
        <fullName evidence="4">Efflux RND transporter periplasmic adaptor subunit</fullName>
    </submittedName>
</protein>
<dbReference type="AlphaFoldDB" id="A0A4Y9EQ74"/>
<proteinExistence type="inferred from homology"/>
<dbReference type="NCBIfam" id="TIGR01730">
    <property type="entry name" value="RND_mfp"/>
    <property type="match status" value="1"/>
</dbReference>
<evidence type="ECO:0000313" key="4">
    <source>
        <dbReference type="EMBL" id="TFU05510.1"/>
    </source>
</evidence>
<gene>
    <name evidence="4" type="ORF">EUV02_00205</name>
</gene>
<dbReference type="SUPFAM" id="SSF111369">
    <property type="entry name" value="HlyD-like secretion proteins"/>
    <property type="match status" value="1"/>
</dbReference>
<comment type="similarity">
    <text evidence="1">Belongs to the membrane fusion protein (MFP) (TC 8.A.1) family.</text>
</comment>
<evidence type="ECO:0000256" key="1">
    <source>
        <dbReference type="ARBA" id="ARBA00009477"/>
    </source>
</evidence>
<evidence type="ECO:0000313" key="5">
    <source>
        <dbReference type="Proteomes" id="UP000297737"/>
    </source>
</evidence>
<accession>A0A4Y9EQ74</accession>
<feature type="coiled-coil region" evidence="2">
    <location>
        <begin position="101"/>
        <end position="128"/>
    </location>
</feature>
<reference evidence="4 5" key="1">
    <citation type="submission" date="2019-02" db="EMBL/GenBank/DDBJ databases">
        <title>Polymorphobacter sp. isolated from the lake at the Tibet of China.</title>
        <authorList>
            <person name="Li A."/>
        </authorList>
    </citation>
    <scope>NUCLEOTIDE SEQUENCE [LARGE SCALE GENOMIC DNA]</scope>
    <source>
        <strain evidence="4 5">DJ1R-1</strain>
    </source>
</reference>
<dbReference type="PANTHER" id="PTHR30469:SF38">
    <property type="entry name" value="HLYD FAMILY SECRETION PROTEIN"/>
    <property type="match status" value="1"/>
</dbReference>
<dbReference type="Gene3D" id="1.10.287.470">
    <property type="entry name" value="Helix hairpin bin"/>
    <property type="match status" value="1"/>
</dbReference>
<organism evidence="4 5">
    <name type="scientific">Glacieibacterium arshaanense</name>
    <dbReference type="NCBI Taxonomy" id="2511025"/>
    <lineage>
        <taxon>Bacteria</taxon>
        <taxon>Pseudomonadati</taxon>
        <taxon>Pseudomonadota</taxon>
        <taxon>Alphaproteobacteria</taxon>
        <taxon>Sphingomonadales</taxon>
        <taxon>Sphingosinicellaceae</taxon>
        <taxon>Glacieibacterium</taxon>
    </lineage>
</organism>
<dbReference type="PROSITE" id="PS51257">
    <property type="entry name" value="PROKAR_LIPOPROTEIN"/>
    <property type="match status" value="1"/>
</dbReference>
<keyword evidence="2" id="KW-0175">Coiled coil</keyword>
<dbReference type="GO" id="GO:0015562">
    <property type="term" value="F:efflux transmembrane transporter activity"/>
    <property type="evidence" value="ECO:0007669"/>
    <property type="project" value="TreeGrafter"/>
</dbReference>
<dbReference type="Proteomes" id="UP000297737">
    <property type="component" value="Unassembled WGS sequence"/>
</dbReference>
<dbReference type="InterPro" id="IPR006143">
    <property type="entry name" value="RND_pump_MFP"/>
</dbReference>
<dbReference type="OrthoDB" id="7914255at2"/>
<dbReference type="Gene3D" id="2.40.30.170">
    <property type="match status" value="1"/>
</dbReference>
<dbReference type="Gene3D" id="2.40.50.100">
    <property type="match status" value="1"/>
</dbReference>
<comment type="caution">
    <text evidence="4">The sequence shown here is derived from an EMBL/GenBank/DDBJ whole genome shotgun (WGS) entry which is preliminary data.</text>
</comment>
<dbReference type="GO" id="GO:1990281">
    <property type="term" value="C:efflux pump complex"/>
    <property type="evidence" value="ECO:0007669"/>
    <property type="project" value="TreeGrafter"/>
</dbReference>
<feature type="signal peptide" evidence="3">
    <location>
        <begin position="1"/>
        <end position="24"/>
    </location>
</feature>
<keyword evidence="5" id="KW-1185">Reference proteome</keyword>
<feature type="chain" id="PRO_5021341512" evidence="3">
    <location>
        <begin position="25"/>
        <end position="343"/>
    </location>
</feature>
<evidence type="ECO:0000256" key="3">
    <source>
        <dbReference type="SAM" id="SignalP"/>
    </source>
</evidence>
<keyword evidence="3" id="KW-0732">Signal</keyword>
<name>A0A4Y9EQ74_9SPHN</name>